<evidence type="ECO:0000256" key="1">
    <source>
        <dbReference type="SAM" id="MobiDB-lite"/>
    </source>
</evidence>
<keyword evidence="4" id="KW-1185">Reference proteome</keyword>
<sequence length="162" mass="15849">MKAFTEEGVGGAGGAGGAGEAGAGGAGALGELVIAEPAEFRNKTFSEHLRQLPWHEKLLTRSLEHSLIHGPHMVFCRLPDDLLAIPAAVYQFPNISEADGAEGAARGGACGAAPASSDAADADASAGAALAGGASPALARLPAALALALALAYAVALAARAA</sequence>
<evidence type="ECO:0000313" key="4">
    <source>
        <dbReference type="Proteomes" id="UP001378592"/>
    </source>
</evidence>
<keyword evidence="2" id="KW-0472">Membrane</keyword>
<feature type="region of interest" description="Disordered" evidence="1">
    <location>
        <begin position="1"/>
        <end position="20"/>
    </location>
</feature>
<feature type="transmembrane region" description="Helical" evidence="2">
    <location>
        <begin position="141"/>
        <end position="159"/>
    </location>
</feature>
<protein>
    <submittedName>
        <fullName evidence="3">Uncharacterized protein</fullName>
    </submittedName>
</protein>
<evidence type="ECO:0000256" key="2">
    <source>
        <dbReference type="SAM" id="Phobius"/>
    </source>
</evidence>
<proteinExistence type="predicted"/>
<reference evidence="3 4" key="1">
    <citation type="submission" date="2024-03" db="EMBL/GenBank/DDBJ databases">
        <title>The genome assembly and annotation of the cricket Gryllus longicercus Weissman &amp; Gray.</title>
        <authorList>
            <person name="Szrajer S."/>
            <person name="Gray D."/>
            <person name="Ylla G."/>
        </authorList>
    </citation>
    <scope>NUCLEOTIDE SEQUENCE [LARGE SCALE GENOMIC DNA]</scope>
    <source>
        <strain evidence="3">DAG 2021-001</strain>
        <tissue evidence="3">Whole body minus gut</tissue>
    </source>
</reference>
<keyword evidence="2" id="KW-0812">Transmembrane</keyword>
<name>A0AAN9ZDA1_9ORTH</name>
<gene>
    <name evidence="3" type="ORF">R5R35_003495</name>
</gene>
<dbReference type="EMBL" id="JAZDUA010000062">
    <property type="protein sequence ID" value="KAK7870225.1"/>
    <property type="molecule type" value="Genomic_DNA"/>
</dbReference>
<dbReference type="Proteomes" id="UP001378592">
    <property type="component" value="Unassembled WGS sequence"/>
</dbReference>
<organism evidence="3 4">
    <name type="scientific">Gryllus longicercus</name>
    <dbReference type="NCBI Taxonomy" id="2509291"/>
    <lineage>
        <taxon>Eukaryota</taxon>
        <taxon>Metazoa</taxon>
        <taxon>Ecdysozoa</taxon>
        <taxon>Arthropoda</taxon>
        <taxon>Hexapoda</taxon>
        <taxon>Insecta</taxon>
        <taxon>Pterygota</taxon>
        <taxon>Neoptera</taxon>
        <taxon>Polyneoptera</taxon>
        <taxon>Orthoptera</taxon>
        <taxon>Ensifera</taxon>
        <taxon>Gryllidea</taxon>
        <taxon>Grylloidea</taxon>
        <taxon>Gryllidae</taxon>
        <taxon>Gryllinae</taxon>
        <taxon>Gryllus</taxon>
    </lineage>
</organism>
<comment type="caution">
    <text evidence="3">The sequence shown here is derived from an EMBL/GenBank/DDBJ whole genome shotgun (WGS) entry which is preliminary data.</text>
</comment>
<evidence type="ECO:0000313" key="3">
    <source>
        <dbReference type="EMBL" id="KAK7870225.1"/>
    </source>
</evidence>
<keyword evidence="2" id="KW-1133">Transmembrane helix</keyword>
<feature type="compositionally biased region" description="Gly residues" evidence="1">
    <location>
        <begin position="8"/>
        <end position="20"/>
    </location>
</feature>
<accession>A0AAN9ZDA1</accession>
<dbReference type="AlphaFoldDB" id="A0AAN9ZDA1"/>